<gene>
    <name evidence="9" type="ORF">FHS18_002291</name>
</gene>
<evidence type="ECO:0000259" key="8">
    <source>
        <dbReference type="PROSITE" id="PS50928"/>
    </source>
</evidence>
<dbReference type="InterPro" id="IPR000515">
    <property type="entry name" value="MetI-like"/>
</dbReference>
<dbReference type="SUPFAM" id="SSF161098">
    <property type="entry name" value="MetI-like"/>
    <property type="match status" value="1"/>
</dbReference>
<dbReference type="CDD" id="cd06261">
    <property type="entry name" value="TM_PBP2"/>
    <property type="match status" value="1"/>
</dbReference>
<dbReference type="InterPro" id="IPR051393">
    <property type="entry name" value="ABC_transporter_permease"/>
</dbReference>
<feature type="transmembrane region" description="Helical" evidence="7">
    <location>
        <begin position="20"/>
        <end position="40"/>
    </location>
</feature>
<dbReference type="PANTHER" id="PTHR30193">
    <property type="entry name" value="ABC TRANSPORTER PERMEASE PROTEIN"/>
    <property type="match status" value="1"/>
</dbReference>
<feature type="domain" description="ABC transmembrane type-1" evidence="8">
    <location>
        <begin position="78"/>
        <end position="287"/>
    </location>
</feature>
<dbReference type="Proteomes" id="UP000570361">
    <property type="component" value="Unassembled WGS sequence"/>
</dbReference>
<dbReference type="GO" id="GO:0005886">
    <property type="term" value="C:plasma membrane"/>
    <property type="evidence" value="ECO:0007669"/>
    <property type="project" value="UniProtKB-SubCell"/>
</dbReference>
<sequence>MLVDQILYAKGDGMKGDKKYIVLFLLPAALLMSTFVYYPFLRSVYLSLFRTSGFFSKTYVGFDNYTRMFSDDMIRAATLHTLEIMLYVIVFQVGFALILAVLVDNIRWGKGFYRTVFFFPIVISGAAISLLFVLIYNYQFGMLNGALAKFGFEKILWLSETGSLKAIAVPTVWHYIGFYFVLFLTAMSKIPSDFYEAAKLEGITGFKKTIYLTIPLIISDIKVVLILAITGTLKVFDFVWILARGQNGTEVLGTYMYKKAIVDLNFGYGSAIAVYIVVFGVLLSVITNRLLKKEEVTY</sequence>
<feature type="transmembrane region" description="Helical" evidence="7">
    <location>
        <begin position="210"/>
        <end position="230"/>
    </location>
</feature>
<evidence type="ECO:0000256" key="2">
    <source>
        <dbReference type="ARBA" id="ARBA00022448"/>
    </source>
</evidence>
<comment type="similarity">
    <text evidence="7">Belongs to the binding-protein-dependent transport system permease family.</text>
</comment>
<comment type="caution">
    <text evidence="9">The sequence shown here is derived from an EMBL/GenBank/DDBJ whole genome shotgun (WGS) entry which is preliminary data.</text>
</comment>
<dbReference type="RefSeq" id="WP_246427590.1">
    <property type="nucleotide sequence ID" value="NZ_JACHXK010000004.1"/>
</dbReference>
<reference evidence="9 10" key="1">
    <citation type="submission" date="2020-08" db="EMBL/GenBank/DDBJ databases">
        <title>Genomic Encyclopedia of Type Strains, Phase III (KMG-III): the genomes of soil and plant-associated and newly described type strains.</title>
        <authorList>
            <person name="Whitman W."/>
        </authorList>
    </citation>
    <scope>NUCLEOTIDE SEQUENCE [LARGE SCALE GENOMIC DNA]</scope>
    <source>
        <strain evidence="9 10">CECT 5862</strain>
    </source>
</reference>
<dbReference type="EMBL" id="JACHXK010000004">
    <property type="protein sequence ID" value="MBB3110224.1"/>
    <property type="molecule type" value="Genomic_DNA"/>
</dbReference>
<proteinExistence type="inferred from homology"/>
<evidence type="ECO:0000256" key="1">
    <source>
        <dbReference type="ARBA" id="ARBA00004651"/>
    </source>
</evidence>
<dbReference type="PANTHER" id="PTHR30193:SF37">
    <property type="entry name" value="INNER MEMBRANE ABC TRANSPORTER PERMEASE PROTEIN YCJO"/>
    <property type="match status" value="1"/>
</dbReference>
<keyword evidence="6 7" id="KW-0472">Membrane</keyword>
<evidence type="ECO:0000256" key="7">
    <source>
        <dbReference type="RuleBase" id="RU363032"/>
    </source>
</evidence>
<feature type="transmembrane region" description="Helical" evidence="7">
    <location>
        <begin position="115"/>
        <end position="136"/>
    </location>
</feature>
<keyword evidence="5 7" id="KW-1133">Transmembrane helix</keyword>
<organism evidence="9 10">
    <name type="scientific">Paenibacillus phyllosphaerae</name>
    <dbReference type="NCBI Taxonomy" id="274593"/>
    <lineage>
        <taxon>Bacteria</taxon>
        <taxon>Bacillati</taxon>
        <taxon>Bacillota</taxon>
        <taxon>Bacilli</taxon>
        <taxon>Bacillales</taxon>
        <taxon>Paenibacillaceae</taxon>
        <taxon>Paenibacillus</taxon>
    </lineage>
</organism>
<evidence type="ECO:0000313" key="9">
    <source>
        <dbReference type="EMBL" id="MBB3110224.1"/>
    </source>
</evidence>
<dbReference type="AlphaFoldDB" id="A0A7W5AWR4"/>
<dbReference type="Gene3D" id="1.10.3720.10">
    <property type="entry name" value="MetI-like"/>
    <property type="match status" value="1"/>
</dbReference>
<keyword evidence="10" id="KW-1185">Reference proteome</keyword>
<dbReference type="Pfam" id="PF00528">
    <property type="entry name" value="BPD_transp_1"/>
    <property type="match status" value="1"/>
</dbReference>
<evidence type="ECO:0000256" key="3">
    <source>
        <dbReference type="ARBA" id="ARBA00022475"/>
    </source>
</evidence>
<dbReference type="InterPro" id="IPR035906">
    <property type="entry name" value="MetI-like_sf"/>
</dbReference>
<name>A0A7W5AWR4_9BACL</name>
<feature type="transmembrane region" description="Helical" evidence="7">
    <location>
        <begin position="266"/>
        <end position="286"/>
    </location>
</feature>
<accession>A0A7W5AWR4</accession>
<evidence type="ECO:0000256" key="4">
    <source>
        <dbReference type="ARBA" id="ARBA00022692"/>
    </source>
</evidence>
<evidence type="ECO:0000256" key="6">
    <source>
        <dbReference type="ARBA" id="ARBA00023136"/>
    </source>
</evidence>
<feature type="transmembrane region" description="Helical" evidence="7">
    <location>
        <begin position="84"/>
        <end position="103"/>
    </location>
</feature>
<comment type="subcellular location">
    <subcellularLocation>
        <location evidence="1 7">Cell membrane</location>
        <topology evidence="1 7">Multi-pass membrane protein</topology>
    </subcellularLocation>
</comment>
<protein>
    <submittedName>
        <fullName evidence="9">Raffinose/stachyose/melibiose transport system permease protein</fullName>
    </submittedName>
</protein>
<feature type="transmembrane region" description="Helical" evidence="7">
    <location>
        <begin position="172"/>
        <end position="190"/>
    </location>
</feature>
<evidence type="ECO:0000313" key="10">
    <source>
        <dbReference type="Proteomes" id="UP000570361"/>
    </source>
</evidence>
<evidence type="ECO:0000256" key="5">
    <source>
        <dbReference type="ARBA" id="ARBA00022989"/>
    </source>
</evidence>
<keyword evidence="2 7" id="KW-0813">Transport</keyword>
<keyword evidence="4 7" id="KW-0812">Transmembrane</keyword>
<keyword evidence="3" id="KW-1003">Cell membrane</keyword>
<dbReference type="PROSITE" id="PS50928">
    <property type="entry name" value="ABC_TM1"/>
    <property type="match status" value="1"/>
</dbReference>
<dbReference type="GO" id="GO:0055085">
    <property type="term" value="P:transmembrane transport"/>
    <property type="evidence" value="ECO:0007669"/>
    <property type="project" value="InterPro"/>
</dbReference>